<dbReference type="EMBL" id="CP033464">
    <property type="protein sequence ID" value="QDX93574.1"/>
    <property type="molecule type" value="Genomic_DNA"/>
</dbReference>
<dbReference type="OrthoDB" id="2362578at2"/>
<dbReference type="AlphaFoldDB" id="A0A518V9D4"/>
<gene>
    <name evidence="1" type="ORF">EEL30_15490</name>
</gene>
<reference evidence="1 2" key="1">
    <citation type="submission" date="2018-11" db="EMBL/GenBank/DDBJ databases">
        <title>Phylogenetic determinants of toxin gene distribution in genomes of Brevibacillus laterosporus.</title>
        <authorList>
            <person name="Glare T.R."/>
            <person name="Durrant A."/>
            <person name="Berry C."/>
            <person name="Palma L."/>
            <person name="Ormskirk M."/>
            <person name="Cox M.O."/>
        </authorList>
    </citation>
    <scope>NUCLEOTIDE SEQUENCE [LARGE SCALE GENOMIC DNA]</scope>
    <source>
        <strain evidence="1 2">1821L</strain>
    </source>
</reference>
<organism evidence="1 2">
    <name type="scientific">Brevibacillus laterosporus</name>
    <name type="common">Bacillus laterosporus</name>
    <dbReference type="NCBI Taxonomy" id="1465"/>
    <lineage>
        <taxon>Bacteria</taxon>
        <taxon>Bacillati</taxon>
        <taxon>Bacillota</taxon>
        <taxon>Bacilli</taxon>
        <taxon>Bacillales</taxon>
        <taxon>Paenibacillaceae</taxon>
        <taxon>Brevibacillus</taxon>
    </lineage>
</organism>
<evidence type="ECO:0000313" key="2">
    <source>
        <dbReference type="Proteomes" id="UP000319432"/>
    </source>
</evidence>
<proteinExistence type="predicted"/>
<evidence type="ECO:0000313" key="1">
    <source>
        <dbReference type="EMBL" id="QDX93574.1"/>
    </source>
</evidence>
<accession>A0A518V9D4</accession>
<keyword evidence="2" id="KW-1185">Reference proteome</keyword>
<dbReference type="Proteomes" id="UP000319432">
    <property type="component" value="Chromosome"/>
</dbReference>
<sequence>MPYPRSEQETVLTYEYETRKWIAYSCVPTHIRKLTEIGRNVTVLDRDESGDPSAIRAELSPKQVRMVAERVMTEEQRAAAADRLRLLNVNRTKTDVVEPTG</sequence>
<name>A0A518V9D4_BRELA</name>
<protein>
    <submittedName>
        <fullName evidence="1">Uncharacterized protein</fullName>
    </submittedName>
</protein>